<protein>
    <submittedName>
        <fullName evidence="3">Uncharacterized protein</fullName>
    </submittedName>
</protein>
<accession>A0ABR1RCE1</accession>
<reference evidence="3 4" key="1">
    <citation type="submission" date="2023-01" db="EMBL/GenBank/DDBJ databases">
        <title>Analysis of 21 Apiospora genomes using comparative genomics revels a genus with tremendous synthesis potential of carbohydrate active enzymes and secondary metabolites.</title>
        <authorList>
            <person name="Sorensen T."/>
        </authorList>
    </citation>
    <scope>NUCLEOTIDE SEQUENCE [LARGE SCALE GENOMIC DNA]</scope>
    <source>
        <strain evidence="3 4">CBS 20057</strain>
    </source>
</reference>
<keyword evidence="1" id="KW-0175">Coiled coil</keyword>
<comment type="caution">
    <text evidence="3">The sequence shown here is derived from an EMBL/GenBank/DDBJ whole genome shotgun (WGS) entry which is preliminary data.</text>
</comment>
<keyword evidence="4" id="KW-1185">Reference proteome</keyword>
<name>A0ABR1RCE1_9PEZI</name>
<evidence type="ECO:0000256" key="1">
    <source>
        <dbReference type="SAM" id="Coils"/>
    </source>
</evidence>
<feature type="compositionally biased region" description="Low complexity" evidence="2">
    <location>
        <begin position="215"/>
        <end position="226"/>
    </location>
</feature>
<feature type="region of interest" description="Disordered" evidence="2">
    <location>
        <begin position="16"/>
        <end position="116"/>
    </location>
</feature>
<feature type="compositionally biased region" description="Low complexity" evidence="2">
    <location>
        <begin position="70"/>
        <end position="84"/>
    </location>
</feature>
<feature type="compositionally biased region" description="Low complexity" evidence="2">
    <location>
        <begin position="192"/>
        <end position="208"/>
    </location>
</feature>
<feature type="coiled-coil region" evidence="1">
    <location>
        <begin position="288"/>
        <end position="322"/>
    </location>
</feature>
<proteinExistence type="predicted"/>
<feature type="region of interest" description="Disordered" evidence="2">
    <location>
        <begin position="152"/>
        <end position="249"/>
    </location>
</feature>
<organism evidence="3 4">
    <name type="scientific">Apiospora marii</name>
    <dbReference type="NCBI Taxonomy" id="335849"/>
    <lineage>
        <taxon>Eukaryota</taxon>
        <taxon>Fungi</taxon>
        <taxon>Dikarya</taxon>
        <taxon>Ascomycota</taxon>
        <taxon>Pezizomycotina</taxon>
        <taxon>Sordariomycetes</taxon>
        <taxon>Xylariomycetidae</taxon>
        <taxon>Amphisphaeriales</taxon>
        <taxon>Apiosporaceae</taxon>
        <taxon>Apiospora</taxon>
    </lineage>
</organism>
<feature type="compositionally biased region" description="Polar residues" evidence="2">
    <location>
        <begin position="16"/>
        <end position="26"/>
    </location>
</feature>
<feature type="compositionally biased region" description="Polar residues" evidence="2">
    <location>
        <begin position="156"/>
        <end position="179"/>
    </location>
</feature>
<sequence length="392" mass="43671">MRRPLSIRKLLLTLYPNQFSTHQQQPRLMPEDSEDDAFSEPRTPSLDGVQSDEYITEDGAMSLSPPPSPSMSLHSLGMSPLSPLRHSPVLHRTAKPQYPATVDEDSNQQDLSQDSRDVLVQRLNDLVSRLSGDGGLVGDGIANLHARVDEMEHILGQSSSPQPQKGHRGNQSSVESSSYVGGDGASMLSGLPSPAQPKSPSADASSSDARTEAVPPQQQQQQQSRQSEPEEEARPQRRRSHFGDPSDHARKVLRDAEQLREAMLGVITNLKARQEEQDHIHSLLITRAERAAQRIIYLEDRVQELEDEQSEGEMDILNLQIQLSAIEVQCLGYVPQDADPELVESINHWKAEWDAVKRKRALKKVESANSFFEPPKEQQLRAYAMAVRTPPT</sequence>
<evidence type="ECO:0000313" key="3">
    <source>
        <dbReference type="EMBL" id="KAK8006383.1"/>
    </source>
</evidence>
<dbReference type="EMBL" id="JAQQWI010000017">
    <property type="protein sequence ID" value="KAK8006383.1"/>
    <property type="molecule type" value="Genomic_DNA"/>
</dbReference>
<dbReference type="Proteomes" id="UP001396898">
    <property type="component" value="Unassembled WGS sequence"/>
</dbReference>
<evidence type="ECO:0000313" key="4">
    <source>
        <dbReference type="Proteomes" id="UP001396898"/>
    </source>
</evidence>
<gene>
    <name evidence="3" type="ORF">PG991_012680</name>
</gene>
<evidence type="ECO:0000256" key="2">
    <source>
        <dbReference type="SAM" id="MobiDB-lite"/>
    </source>
</evidence>